<sequence>MDMLTILSAPFPPIPSQLTLTQVPDVRRADTNTDGTGIDKKMHVSTALSLSRPLPRALCPVPYRPLPPILSTPHLSGFNSALNWMCPVLCFQPNSQQGPLVPGSWMALLKHVGLAHPHTPLTMTGTFHLLVL</sequence>
<protein>
    <submittedName>
        <fullName evidence="1">Uncharacterized protein</fullName>
    </submittedName>
</protein>
<evidence type="ECO:0000313" key="1">
    <source>
        <dbReference type="EMBL" id="KDR71721.1"/>
    </source>
</evidence>
<dbReference type="EMBL" id="KL142391">
    <property type="protein sequence ID" value="KDR71721.1"/>
    <property type="molecule type" value="Genomic_DNA"/>
</dbReference>
<evidence type="ECO:0000313" key="2">
    <source>
        <dbReference type="Proteomes" id="UP000027222"/>
    </source>
</evidence>
<reference evidence="2" key="1">
    <citation type="journal article" date="2014" name="Proc. Natl. Acad. Sci. U.S.A.">
        <title>Extensive sampling of basidiomycete genomes demonstrates inadequacy of the white-rot/brown-rot paradigm for wood decay fungi.</title>
        <authorList>
            <person name="Riley R."/>
            <person name="Salamov A.A."/>
            <person name="Brown D.W."/>
            <person name="Nagy L.G."/>
            <person name="Floudas D."/>
            <person name="Held B.W."/>
            <person name="Levasseur A."/>
            <person name="Lombard V."/>
            <person name="Morin E."/>
            <person name="Otillar R."/>
            <person name="Lindquist E.A."/>
            <person name="Sun H."/>
            <person name="LaButti K.M."/>
            <person name="Schmutz J."/>
            <person name="Jabbour D."/>
            <person name="Luo H."/>
            <person name="Baker S.E."/>
            <person name="Pisabarro A.G."/>
            <person name="Walton J.D."/>
            <person name="Blanchette R.A."/>
            <person name="Henrissat B."/>
            <person name="Martin F."/>
            <person name="Cullen D."/>
            <person name="Hibbett D.S."/>
            <person name="Grigoriev I.V."/>
        </authorList>
    </citation>
    <scope>NUCLEOTIDE SEQUENCE [LARGE SCALE GENOMIC DNA]</scope>
    <source>
        <strain evidence="2">CBS 339.88</strain>
    </source>
</reference>
<accession>A0A067SLD7</accession>
<organism evidence="1 2">
    <name type="scientific">Galerina marginata (strain CBS 339.88)</name>
    <dbReference type="NCBI Taxonomy" id="685588"/>
    <lineage>
        <taxon>Eukaryota</taxon>
        <taxon>Fungi</taxon>
        <taxon>Dikarya</taxon>
        <taxon>Basidiomycota</taxon>
        <taxon>Agaricomycotina</taxon>
        <taxon>Agaricomycetes</taxon>
        <taxon>Agaricomycetidae</taxon>
        <taxon>Agaricales</taxon>
        <taxon>Agaricineae</taxon>
        <taxon>Strophariaceae</taxon>
        <taxon>Galerina</taxon>
    </lineage>
</organism>
<dbReference type="HOGENOM" id="CLU_1917210_0_0_1"/>
<gene>
    <name evidence="1" type="ORF">GALMADRAFT_776977</name>
</gene>
<proteinExistence type="predicted"/>
<keyword evidence="2" id="KW-1185">Reference proteome</keyword>
<name>A0A067SLD7_GALM3</name>
<dbReference type="AlphaFoldDB" id="A0A067SLD7"/>
<dbReference type="Proteomes" id="UP000027222">
    <property type="component" value="Unassembled WGS sequence"/>
</dbReference>